<evidence type="ECO:0000256" key="4">
    <source>
        <dbReference type="ARBA" id="ARBA00012530"/>
    </source>
</evidence>
<dbReference type="Proteomes" id="UP000250266">
    <property type="component" value="Unassembled WGS sequence"/>
</dbReference>
<name>A0A8E2E4L1_9PEZI</name>
<keyword evidence="10 17" id="KW-1133">Transmembrane helix</keyword>
<evidence type="ECO:0000256" key="16">
    <source>
        <dbReference type="ARBA" id="ARBA00058640"/>
    </source>
</evidence>
<dbReference type="InterPro" id="IPR001104">
    <property type="entry name" value="3-oxo-5_a-steroid_4-DH_C"/>
</dbReference>
<evidence type="ECO:0000256" key="3">
    <source>
        <dbReference type="ARBA" id="ARBA00007742"/>
    </source>
</evidence>
<gene>
    <name evidence="19" type="ORF">K432DRAFT_334477</name>
</gene>
<evidence type="ECO:0000256" key="12">
    <source>
        <dbReference type="ARBA" id="ARBA00023098"/>
    </source>
</evidence>
<feature type="transmembrane region" description="Helical" evidence="17">
    <location>
        <begin position="229"/>
        <end position="245"/>
    </location>
</feature>
<comment type="pathway">
    <text evidence="2">Lipid metabolism; fatty acid biosynthesis.</text>
</comment>
<dbReference type="InterPro" id="IPR039357">
    <property type="entry name" value="SRD5A/TECR"/>
</dbReference>
<evidence type="ECO:0000256" key="7">
    <source>
        <dbReference type="ARBA" id="ARBA00022824"/>
    </source>
</evidence>
<evidence type="ECO:0000256" key="17">
    <source>
        <dbReference type="SAM" id="Phobius"/>
    </source>
</evidence>
<reference evidence="19 20" key="1">
    <citation type="journal article" date="2016" name="Nat. Commun.">
        <title>Ectomycorrhizal ecology is imprinted in the genome of the dominant symbiotic fungus Cenococcum geophilum.</title>
        <authorList>
            <consortium name="DOE Joint Genome Institute"/>
            <person name="Peter M."/>
            <person name="Kohler A."/>
            <person name="Ohm R.A."/>
            <person name="Kuo A."/>
            <person name="Krutzmann J."/>
            <person name="Morin E."/>
            <person name="Arend M."/>
            <person name="Barry K.W."/>
            <person name="Binder M."/>
            <person name="Choi C."/>
            <person name="Clum A."/>
            <person name="Copeland A."/>
            <person name="Grisel N."/>
            <person name="Haridas S."/>
            <person name="Kipfer T."/>
            <person name="LaButti K."/>
            <person name="Lindquist E."/>
            <person name="Lipzen A."/>
            <person name="Maire R."/>
            <person name="Meier B."/>
            <person name="Mihaltcheva S."/>
            <person name="Molinier V."/>
            <person name="Murat C."/>
            <person name="Poggeler S."/>
            <person name="Quandt C.A."/>
            <person name="Sperisen C."/>
            <person name="Tritt A."/>
            <person name="Tisserant E."/>
            <person name="Crous P.W."/>
            <person name="Henrissat B."/>
            <person name="Nehls U."/>
            <person name="Egli S."/>
            <person name="Spatafora J.W."/>
            <person name="Grigoriev I.V."/>
            <person name="Martin F.M."/>
        </authorList>
    </citation>
    <scope>NUCLEOTIDE SEQUENCE [LARGE SCALE GENOMIC DNA]</scope>
    <source>
        <strain evidence="19 20">CBS 459.81</strain>
    </source>
</reference>
<protein>
    <recommendedName>
        <fullName evidence="4">very-long-chain enoyl-CoA reductase</fullName>
        <ecNumber evidence="4">1.3.1.93</ecNumber>
    </recommendedName>
</protein>
<dbReference type="PROSITE" id="PS50244">
    <property type="entry name" value="S5A_REDUCTASE"/>
    <property type="match status" value="1"/>
</dbReference>
<dbReference type="PANTHER" id="PTHR10556">
    <property type="entry name" value="3-OXO-5-ALPHA-STEROID 4-DEHYDROGENASE"/>
    <property type="match status" value="1"/>
</dbReference>
<comment type="catalytic activity">
    <reaction evidence="15">
        <text>a very-long-chain 2,3-saturated fatty acyl-CoA + NADP(+) = a very-long-chain (2E)-enoyl-CoA + NADPH + H(+)</text>
        <dbReference type="Rhea" id="RHEA:14473"/>
        <dbReference type="ChEBI" id="CHEBI:15378"/>
        <dbReference type="ChEBI" id="CHEBI:57783"/>
        <dbReference type="ChEBI" id="CHEBI:58349"/>
        <dbReference type="ChEBI" id="CHEBI:83724"/>
        <dbReference type="ChEBI" id="CHEBI:83728"/>
        <dbReference type="EC" id="1.3.1.93"/>
    </reaction>
</comment>
<evidence type="ECO:0000256" key="13">
    <source>
        <dbReference type="ARBA" id="ARBA00023136"/>
    </source>
</evidence>
<evidence type="ECO:0000256" key="8">
    <source>
        <dbReference type="ARBA" id="ARBA00022832"/>
    </source>
</evidence>
<dbReference type="PANTHER" id="PTHR10556:SF28">
    <property type="entry name" value="VERY-LONG-CHAIN ENOYL-COA REDUCTASE"/>
    <property type="match status" value="1"/>
</dbReference>
<keyword evidence="7" id="KW-0256">Endoplasmic reticulum</keyword>
<evidence type="ECO:0000256" key="14">
    <source>
        <dbReference type="ARBA" id="ARBA00023160"/>
    </source>
</evidence>
<organism evidence="19 20">
    <name type="scientific">Lepidopterella palustris CBS 459.81</name>
    <dbReference type="NCBI Taxonomy" id="1314670"/>
    <lineage>
        <taxon>Eukaryota</taxon>
        <taxon>Fungi</taxon>
        <taxon>Dikarya</taxon>
        <taxon>Ascomycota</taxon>
        <taxon>Pezizomycotina</taxon>
        <taxon>Dothideomycetes</taxon>
        <taxon>Pleosporomycetidae</taxon>
        <taxon>Mytilinidiales</taxon>
        <taxon>Argynnaceae</taxon>
        <taxon>Lepidopterella</taxon>
    </lineage>
</organism>
<keyword evidence="6 17" id="KW-0812">Transmembrane</keyword>
<keyword evidence="8" id="KW-0276">Fatty acid metabolism</keyword>
<keyword evidence="11" id="KW-0560">Oxidoreductase</keyword>
<feature type="transmembrane region" description="Helical" evidence="17">
    <location>
        <begin position="251"/>
        <end position="277"/>
    </location>
</feature>
<comment type="subcellular location">
    <subcellularLocation>
        <location evidence="1">Endoplasmic reticulum membrane</location>
        <topology evidence="1">Multi-pass membrane protein</topology>
    </subcellularLocation>
</comment>
<feature type="transmembrane region" description="Helical" evidence="17">
    <location>
        <begin position="194"/>
        <end position="217"/>
    </location>
</feature>
<dbReference type="GO" id="GO:0042761">
    <property type="term" value="P:very long-chain fatty acid biosynthetic process"/>
    <property type="evidence" value="ECO:0007669"/>
    <property type="project" value="TreeGrafter"/>
</dbReference>
<keyword evidence="12" id="KW-0443">Lipid metabolism</keyword>
<keyword evidence="5" id="KW-0444">Lipid biosynthesis</keyword>
<dbReference type="Gene3D" id="1.20.120.1630">
    <property type="match status" value="1"/>
</dbReference>
<keyword evidence="20" id="KW-1185">Reference proteome</keyword>
<feature type="domain" description="3-oxo-5-alpha-steroid 4-dehydrogenase C-terminal" evidence="18">
    <location>
        <begin position="155"/>
        <end position="305"/>
    </location>
</feature>
<dbReference type="OrthoDB" id="540503at2759"/>
<keyword evidence="14" id="KW-0275">Fatty acid biosynthesis</keyword>
<dbReference type="FunFam" id="1.20.120.1630:FF:000010">
    <property type="entry name" value="Steroid alpha reductase family protein"/>
    <property type="match status" value="1"/>
</dbReference>
<evidence type="ECO:0000256" key="10">
    <source>
        <dbReference type="ARBA" id="ARBA00022989"/>
    </source>
</evidence>
<dbReference type="GO" id="GO:0005789">
    <property type="term" value="C:endoplasmic reticulum membrane"/>
    <property type="evidence" value="ECO:0007669"/>
    <property type="project" value="UniProtKB-SubCell"/>
</dbReference>
<evidence type="ECO:0000256" key="11">
    <source>
        <dbReference type="ARBA" id="ARBA00023002"/>
    </source>
</evidence>
<proteinExistence type="inferred from homology"/>
<evidence type="ECO:0000256" key="1">
    <source>
        <dbReference type="ARBA" id="ARBA00004477"/>
    </source>
</evidence>
<evidence type="ECO:0000259" key="18">
    <source>
        <dbReference type="Pfam" id="PF02544"/>
    </source>
</evidence>
<dbReference type="AlphaFoldDB" id="A0A8E2E4L1"/>
<evidence type="ECO:0000256" key="5">
    <source>
        <dbReference type="ARBA" id="ARBA00022516"/>
    </source>
</evidence>
<evidence type="ECO:0000256" key="6">
    <source>
        <dbReference type="ARBA" id="ARBA00022692"/>
    </source>
</evidence>
<dbReference type="EMBL" id="KV745151">
    <property type="protein sequence ID" value="OCK77145.1"/>
    <property type="molecule type" value="Genomic_DNA"/>
</dbReference>
<feature type="transmembrane region" description="Helical" evidence="17">
    <location>
        <begin position="165"/>
        <end position="182"/>
    </location>
</feature>
<sequence>MASPSVSLIVRPRGKPIKGLPETTTVGPTDSAAELYKKIAASSKFSVHRIRITKGSDGSAIPNSSSVTIQQTGLRNKSTVDVKDLGPQIAWETVFIVEYLGPLIFHPLLYFLRPIIYNTSSPPSELQTLSLILISLHFIKREYETVFVHRFSLATMPARNIFKNCAHYWLAAGLNIAYWIYSPNAPTAGPSNPLITYAGVALFVIGELGNLSTHYTLRNLRRPGSTDRGIPMGLGFSLVTCPNYMFETMAWLGICMINWSLSTAIFLVLAVGQMAAWARKKEMKYRKEFGDKYKRKRFYILPGIY</sequence>
<evidence type="ECO:0000256" key="2">
    <source>
        <dbReference type="ARBA" id="ARBA00005194"/>
    </source>
</evidence>
<comment type="function">
    <text evidence="16">Catalyzes the last of the four reactions of the long-chain fatty acids elongation cycle. This endoplasmic reticulum-bound enzymatic process, allows the addition of 2 carbons to the chain of long- and very long-chain fatty acids/VLCFAs per cycle. This enzyme reduces the trans-2,3-enoyl-CoA fatty acid intermediate to an acyl-CoA that can be further elongated by entering a new cycle of elongation. Thereby, it participates in the production of VLCFAs of different chain lengths that are involved in multiple biological processes as precursors of membrane lipids and lipid mediators.</text>
</comment>
<evidence type="ECO:0000313" key="19">
    <source>
        <dbReference type="EMBL" id="OCK77145.1"/>
    </source>
</evidence>
<keyword evidence="13 17" id="KW-0472">Membrane</keyword>
<keyword evidence="9" id="KW-0521">NADP</keyword>
<accession>A0A8E2E4L1</accession>
<dbReference type="EC" id="1.3.1.93" evidence="4"/>
<evidence type="ECO:0000313" key="20">
    <source>
        <dbReference type="Proteomes" id="UP000250266"/>
    </source>
</evidence>
<evidence type="ECO:0000256" key="15">
    <source>
        <dbReference type="ARBA" id="ARBA00051495"/>
    </source>
</evidence>
<dbReference type="Pfam" id="PF02544">
    <property type="entry name" value="Steroid_dh"/>
    <property type="match status" value="1"/>
</dbReference>
<dbReference type="GO" id="GO:0102758">
    <property type="term" value="F:very-long-chain enoyl-CoA reductase activity"/>
    <property type="evidence" value="ECO:0007669"/>
    <property type="project" value="UniProtKB-EC"/>
</dbReference>
<evidence type="ECO:0000256" key="9">
    <source>
        <dbReference type="ARBA" id="ARBA00022857"/>
    </source>
</evidence>
<comment type="similarity">
    <text evidence="3">Belongs to the steroid 5-alpha reductase family.</text>
</comment>